<dbReference type="SUPFAM" id="SSF52096">
    <property type="entry name" value="ClpP/crotonase"/>
    <property type="match status" value="1"/>
</dbReference>
<dbReference type="Pfam" id="PF00378">
    <property type="entry name" value="ECH_1"/>
    <property type="match status" value="1"/>
</dbReference>
<evidence type="ECO:0000313" key="2">
    <source>
        <dbReference type="EMBL" id="TQM11177.1"/>
    </source>
</evidence>
<reference evidence="2 3" key="1">
    <citation type="submission" date="2019-06" db="EMBL/GenBank/DDBJ databases">
        <title>Sequencing the genomes of 1000 actinobacteria strains.</title>
        <authorList>
            <person name="Klenk H.-P."/>
        </authorList>
    </citation>
    <scope>NUCLEOTIDE SEQUENCE [LARGE SCALE GENOMIC DNA]</scope>
    <source>
        <strain evidence="2 3">DSM 45301</strain>
    </source>
</reference>
<keyword evidence="3" id="KW-1185">Reference proteome</keyword>
<sequence>MTGGSDAGSSMPWLDVRRLADSGSQDLLDVDGAIRRPLMVVALDAPVEPAVADAAARAVADVDRVVVGVTTSPALDPMLVPLVRALDLTLVPAGPAVPRERVGVPDPIAEAAELHRLVAANPQAATVLAGLLRWSGSLRVPDALDAESLAYSTLLGGDEFRRWLDLRGPRPLPAPAATEPVLVARDGDELRITLHRPERRNAYGREIRDALVAALEIAVLDTGVTRVVLDGAGPLFSAGGDLAEFGTAPDLATAHVVRSRGGAGRLLHRLADRLEVRVHGPCVGAGIELPAFAGRVVARSDATFRLPEVAMGLIPGAGGTVSIVRRIGRWRALHLALTGRPLAAGTALQWGLVDEVEPAGEASDALR</sequence>
<name>A0A543DPC5_9PSEU</name>
<comment type="similarity">
    <text evidence="1">Belongs to the enoyl-CoA hydratase/isomerase family.</text>
</comment>
<dbReference type="GO" id="GO:0003824">
    <property type="term" value="F:catalytic activity"/>
    <property type="evidence" value="ECO:0007669"/>
    <property type="project" value="UniProtKB-ARBA"/>
</dbReference>
<dbReference type="InterPro" id="IPR051683">
    <property type="entry name" value="Enoyl-CoA_Hydratase/Isomerase"/>
</dbReference>
<evidence type="ECO:0000256" key="1">
    <source>
        <dbReference type="ARBA" id="ARBA00005254"/>
    </source>
</evidence>
<dbReference type="InterPro" id="IPR029045">
    <property type="entry name" value="ClpP/crotonase-like_dom_sf"/>
</dbReference>
<dbReference type="InterPro" id="IPR001753">
    <property type="entry name" value="Enoyl-CoA_hydra/iso"/>
</dbReference>
<dbReference type="Proteomes" id="UP000315677">
    <property type="component" value="Unassembled WGS sequence"/>
</dbReference>
<comment type="caution">
    <text evidence="2">The sequence shown here is derived from an EMBL/GenBank/DDBJ whole genome shotgun (WGS) entry which is preliminary data.</text>
</comment>
<dbReference type="PANTHER" id="PTHR42964">
    <property type="entry name" value="ENOYL-COA HYDRATASE"/>
    <property type="match status" value="1"/>
</dbReference>
<accession>A0A543DPC5</accession>
<proteinExistence type="inferred from homology"/>
<dbReference type="Gene3D" id="3.90.226.10">
    <property type="entry name" value="2-enoyl-CoA Hydratase, Chain A, domain 1"/>
    <property type="match status" value="1"/>
</dbReference>
<gene>
    <name evidence="2" type="ORF">FB558_3730</name>
</gene>
<organism evidence="2 3">
    <name type="scientific">Pseudonocardia kunmingensis</name>
    <dbReference type="NCBI Taxonomy" id="630975"/>
    <lineage>
        <taxon>Bacteria</taxon>
        <taxon>Bacillati</taxon>
        <taxon>Actinomycetota</taxon>
        <taxon>Actinomycetes</taxon>
        <taxon>Pseudonocardiales</taxon>
        <taxon>Pseudonocardiaceae</taxon>
        <taxon>Pseudonocardia</taxon>
    </lineage>
</organism>
<dbReference type="CDD" id="cd06558">
    <property type="entry name" value="crotonase-like"/>
    <property type="match status" value="1"/>
</dbReference>
<protein>
    <submittedName>
        <fullName evidence="2">Enoyl-CoA hydratase/carnithine racemase</fullName>
    </submittedName>
</protein>
<evidence type="ECO:0000313" key="3">
    <source>
        <dbReference type="Proteomes" id="UP000315677"/>
    </source>
</evidence>
<dbReference type="PANTHER" id="PTHR42964:SF1">
    <property type="entry name" value="POLYKETIDE BIOSYNTHESIS ENOYL-COA HYDRATASE PKSH-RELATED"/>
    <property type="match status" value="1"/>
</dbReference>
<dbReference type="EMBL" id="VFPA01000002">
    <property type="protein sequence ID" value="TQM11177.1"/>
    <property type="molecule type" value="Genomic_DNA"/>
</dbReference>
<dbReference type="AlphaFoldDB" id="A0A543DPC5"/>